<protein>
    <submittedName>
        <fullName evidence="1">Uncharacterized protein</fullName>
    </submittedName>
</protein>
<accession>A0A4Y2G139</accession>
<dbReference type="AlphaFoldDB" id="A0A4Y2G139"/>
<sequence>MPVHAEGLRHLVLETSKKEVLHSRQYLPFTRQKLALLFLQHLPPFTSAEAETGTALPRSPSSLHERRGRNWHCSSYITFLPSRAQRQKLALLFLYHLPPFTSAEAGTGTALPTAPSFR</sequence>
<comment type="caution">
    <text evidence="1">The sequence shown here is derived from an EMBL/GenBank/DDBJ whole genome shotgun (WGS) entry which is preliminary data.</text>
</comment>
<keyword evidence="2" id="KW-1185">Reference proteome</keyword>
<name>A0A4Y2G139_ARAVE</name>
<reference evidence="1 2" key="1">
    <citation type="journal article" date="2019" name="Sci. Rep.">
        <title>Orb-weaving spider Araneus ventricosus genome elucidates the spidroin gene catalogue.</title>
        <authorList>
            <person name="Kono N."/>
            <person name="Nakamura H."/>
            <person name="Ohtoshi R."/>
            <person name="Moran D.A.P."/>
            <person name="Shinohara A."/>
            <person name="Yoshida Y."/>
            <person name="Fujiwara M."/>
            <person name="Mori M."/>
            <person name="Tomita M."/>
            <person name="Arakawa K."/>
        </authorList>
    </citation>
    <scope>NUCLEOTIDE SEQUENCE [LARGE SCALE GENOMIC DNA]</scope>
</reference>
<gene>
    <name evidence="1" type="ORF">AVEN_217289_1</name>
</gene>
<dbReference type="Proteomes" id="UP000499080">
    <property type="component" value="Unassembled WGS sequence"/>
</dbReference>
<proteinExistence type="predicted"/>
<organism evidence="1 2">
    <name type="scientific">Araneus ventricosus</name>
    <name type="common">Orbweaver spider</name>
    <name type="synonym">Epeira ventricosa</name>
    <dbReference type="NCBI Taxonomy" id="182803"/>
    <lineage>
        <taxon>Eukaryota</taxon>
        <taxon>Metazoa</taxon>
        <taxon>Ecdysozoa</taxon>
        <taxon>Arthropoda</taxon>
        <taxon>Chelicerata</taxon>
        <taxon>Arachnida</taxon>
        <taxon>Araneae</taxon>
        <taxon>Araneomorphae</taxon>
        <taxon>Entelegynae</taxon>
        <taxon>Araneoidea</taxon>
        <taxon>Araneidae</taxon>
        <taxon>Araneus</taxon>
    </lineage>
</organism>
<evidence type="ECO:0000313" key="2">
    <source>
        <dbReference type="Proteomes" id="UP000499080"/>
    </source>
</evidence>
<dbReference type="EMBL" id="BGPR01001160">
    <property type="protein sequence ID" value="GBM46987.1"/>
    <property type="molecule type" value="Genomic_DNA"/>
</dbReference>
<evidence type="ECO:0000313" key="1">
    <source>
        <dbReference type="EMBL" id="GBM46987.1"/>
    </source>
</evidence>